<dbReference type="PRINTS" id="PR00109">
    <property type="entry name" value="TYRKINASE"/>
</dbReference>
<evidence type="ECO:0000259" key="6">
    <source>
        <dbReference type="PROSITE" id="PS50011"/>
    </source>
</evidence>
<dbReference type="GO" id="GO:0007166">
    <property type="term" value="P:cell surface receptor signaling pathway"/>
    <property type="evidence" value="ECO:0007669"/>
    <property type="project" value="InterPro"/>
</dbReference>
<sequence>MEKSQSDLTSGARRRGYSDSKLKYMSSNPLNQVTPIGMVQLGTLAPAATVVPSSFLGDAVTLSSRQRSSPSARAFELARTGMPPGDIPPSGSGNPGFWWSPNRREVVARPWNDEEKNDSKVPGEQKENWEKTRKTVSRAVMNVLGEAAIVTHKTLVASMPLLELVPVPGLALTAKLLIKIWDAVQEVDTNRLAFLRLTERCACIVITLHQEMQDAGEDVTHELTGSLRRIEDLFTAIQTLVNKEGNIPFLKRYLKRDETLEKIKSLNRQLDQELQILGPSFQIRTVKVIKEFTAGMDERIEAVIQRALHNHCCSHTPTQSPALMSSPRTPSILGPTSTRLLKPLKEITGAQDDKDRELDRNDLKTQINAALHSGNDATMLEFLQVPREDILEAIKSMQRHLEHRKSDKQSATGTGLHDSKDTLDREFIETGIDSLRRMSKSSTSLPGWTITRFEIDCGSRIGVGFFSDVYEGMWRGQAVAVKVLRDFSSSRLFVREVEIWKSLDHPNVVELLGASSASGNPPWFFVSPFAKYGDLGNHLRHLNMAREQRGLGLMTSLSSSSAHTFEALRKERFRPSRECDLHRFLLEIAMGMDYLHSHGVFHGDLKCANILVNENYTCLISDFGQSEIRAEAYRMSGISANVGGTLRWQAPEVMQGQSDLTPAVDVYAYAISCVEVLTMGQMPWCLIDDNAVQFIVLKENGRPVVPSNYHATPVKNLLQDCWHQDARSRPSFSEVVLSLQEIRRSAGGIMETPPPLSIPEMPELEQYQELMSPISLSPCRECHRILLSTLASLDRRSLFAHQASFYAASPSPHATSEDGTIADSPSDIEHYASPPRTDSSSTLGGTFDILDPSEEFVQVDMDLEPKAWEAKNERRYRASLMHRYHSSLSVPLWQPVPVAIGAVGYLLKPSGSFVTLFNAIEPQKSPDPRIAGLPSIEGYGKISIGSHKHATRNAALRGLDAVVGLISSGKREETSAKRRASFPLRNGHTAAYMYTDSTEYRYLRKVEAAKAWFKANIDRIMENYGVGHDISRESLMLIVGVLEAPNYALFVSHEHPDGNVHFHALNSKLGQPWGMFTIDNKASNEHGGPLYHETPQKPHQCAYKASINGDPPKAVLLARLRFPPDQLEPTTQ</sequence>
<dbReference type="Gene3D" id="1.10.510.10">
    <property type="entry name" value="Transferase(Phosphotransferase) domain 1"/>
    <property type="match status" value="1"/>
</dbReference>
<dbReference type="InterPro" id="IPR000719">
    <property type="entry name" value="Prot_kinase_dom"/>
</dbReference>
<keyword evidence="1" id="KW-0723">Serine/threonine-protein kinase</keyword>
<keyword evidence="1" id="KW-0418">Kinase</keyword>
<dbReference type="InterPro" id="IPR008271">
    <property type="entry name" value="Ser/Thr_kinase_AS"/>
</dbReference>
<dbReference type="EMBL" id="MU151098">
    <property type="protein sequence ID" value="KAF9450745.1"/>
    <property type="molecule type" value="Genomic_DNA"/>
</dbReference>
<keyword evidence="3 4" id="KW-0067">ATP-binding</keyword>
<feature type="region of interest" description="Disordered" evidence="5">
    <location>
        <begin position="1"/>
        <end position="27"/>
    </location>
</feature>
<dbReference type="InterPro" id="IPR017441">
    <property type="entry name" value="Protein_kinase_ATP_BS"/>
</dbReference>
<feature type="region of interest" description="Disordered" evidence="5">
    <location>
        <begin position="401"/>
        <end position="420"/>
    </location>
</feature>
<dbReference type="PROSITE" id="PS50011">
    <property type="entry name" value="PROTEIN_KINASE_DOM"/>
    <property type="match status" value="1"/>
</dbReference>
<dbReference type="InterPro" id="IPR036537">
    <property type="entry name" value="Adaptor_Cbl_N_dom_sf"/>
</dbReference>
<dbReference type="InterPro" id="IPR001245">
    <property type="entry name" value="Ser-Thr/Tyr_kinase_cat_dom"/>
</dbReference>
<organism evidence="7 8">
    <name type="scientific">Macrolepiota fuliginosa MF-IS2</name>
    <dbReference type="NCBI Taxonomy" id="1400762"/>
    <lineage>
        <taxon>Eukaryota</taxon>
        <taxon>Fungi</taxon>
        <taxon>Dikarya</taxon>
        <taxon>Basidiomycota</taxon>
        <taxon>Agaricomycotina</taxon>
        <taxon>Agaricomycetes</taxon>
        <taxon>Agaricomycetidae</taxon>
        <taxon>Agaricales</taxon>
        <taxon>Agaricineae</taxon>
        <taxon>Agaricaceae</taxon>
        <taxon>Macrolepiota</taxon>
    </lineage>
</organism>
<dbReference type="SUPFAM" id="SSF56112">
    <property type="entry name" value="Protein kinase-like (PK-like)"/>
    <property type="match status" value="1"/>
</dbReference>
<dbReference type="Gene3D" id="3.30.200.20">
    <property type="entry name" value="Phosphorylase Kinase, domain 1"/>
    <property type="match status" value="1"/>
</dbReference>
<evidence type="ECO:0000256" key="5">
    <source>
        <dbReference type="SAM" id="MobiDB-lite"/>
    </source>
</evidence>
<dbReference type="SMART" id="SM00220">
    <property type="entry name" value="S_TKc"/>
    <property type="match status" value="1"/>
</dbReference>
<keyword evidence="8" id="KW-1185">Reference proteome</keyword>
<accession>A0A9P6C6D4</accession>
<dbReference type="InterPro" id="IPR059179">
    <property type="entry name" value="MLKL-like_MCAfunc"/>
</dbReference>
<dbReference type="GO" id="GO:0004674">
    <property type="term" value="F:protein serine/threonine kinase activity"/>
    <property type="evidence" value="ECO:0007669"/>
    <property type="project" value="UniProtKB-KW"/>
</dbReference>
<dbReference type="Pfam" id="PF07714">
    <property type="entry name" value="PK_Tyr_Ser-Thr"/>
    <property type="match status" value="1"/>
</dbReference>
<feature type="domain" description="Protein kinase" evidence="6">
    <location>
        <begin position="455"/>
        <end position="742"/>
    </location>
</feature>
<dbReference type="GO" id="GO:0005524">
    <property type="term" value="F:ATP binding"/>
    <property type="evidence" value="ECO:0007669"/>
    <property type="project" value="UniProtKB-UniRule"/>
</dbReference>
<comment type="caution">
    <text evidence="7">The sequence shown here is derived from an EMBL/GenBank/DDBJ whole genome shotgun (WGS) entry which is preliminary data.</text>
</comment>
<dbReference type="AlphaFoldDB" id="A0A9P6C6D4"/>
<evidence type="ECO:0000256" key="2">
    <source>
        <dbReference type="ARBA" id="ARBA00022741"/>
    </source>
</evidence>
<dbReference type="OrthoDB" id="1668230at2759"/>
<dbReference type="InterPro" id="IPR011009">
    <property type="entry name" value="Kinase-like_dom_sf"/>
</dbReference>
<dbReference type="PANTHER" id="PTHR44329">
    <property type="entry name" value="SERINE/THREONINE-PROTEIN KINASE TNNI3K-RELATED"/>
    <property type="match status" value="1"/>
</dbReference>
<dbReference type="Gene3D" id="1.20.930.20">
    <property type="entry name" value="Adaptor protein Cbl, N-terminal domain"/>
    <property type="match status" value="1"/>
</dbReference>
<evidence type="ECO:0000256" key="3">
    <source>
        <dbReference type="ARBA" id="ARBA00022840"/>
    </source>
</evidence>
<gene>
    <name evidence="7" type="ORF">P691DRAFT_664706</name>
</gene>
<name>A0A9P6C6D4_9AGAR</name>
<keyword evidence="1" id="KW-0808">Transferase</keyword>
<feature type="region of interest" description="Disordered" evidence="5">
    <location>
        <begin position="112"/>
        <end position="132"/>
    </location>
</feature>
<dbReference type="InterPro" id="IPR051681">
    <property type="entry name" value="Ser/Thr_Kinases-Pseudokinases"/>
</dbReference>
<feature type="binding site" evidence="4">
    <location>
        <position position="482"/>
    </location>
    <ligand>
        <name>ATP</name>
        <dbReference type="ChEBI" id="CHEBI:30616"/>
    </ligand>
</feature>
<evidence type="ECO:0000313" key="8">
    <source>
        <dbReference type="Proteomes" id="UP000807342"/>
    </source>
</evidence>
<protein>
    <recommendedName>
        <fullName evidence="6">Protein kinase domain-containing protein</fullName>
    </recommendedName>
</protein>
<dbReference type="Proteomes" id="UP000807342">
    <property type="component" value="Unassembled WGS sequence"/>
</dbReference>
<evidence type="ECO:0000256" key="4">
    <source>
        <dbReference type="PROSITE-ProRule" id="PRU10141"/>
    </source>
</evidence>
<feature type="region of interest" description="Disordered" evidence="5">
    <location>
        <begin position="809"/>
        <end position="843"/>
    </location>
</feature>
<keyword evidence="2 4" id="KW-0547">Nucleotide-binding</keyword>
<dbReference type="CDD" id="cd21037">
    <property type="entry name" value="MLKL_NTD"/>
    <property type="match status" value="1"/>
</dbReference>
<evidence type="ECO:0000313" key="7">
    <source>
        <dbReference type="EMBL" id="KAF9450745.1"/>
    </source>
</evidence>
<dbReference type="PROSITE" id="PS00108">
    <property type="entry name" value="PROTEIN_KINASE_ST"/>
    <property type="match status" value="1"/>
</dbReference>
<dbReference type="PROSITE" id="PS00107">
    <property type="entry name" value="PROTEIN_KINASE_ATP"/>
    <property type="match status" value="1"/>
</dbReference>
<evidence type="ECO:0000256" key="1">
    <source>
        <dbReference type="ARBA" id="ARBA00022527"/>
    </source>
</evidence>
<proteinExistence type="predicted"/>
<reference evidence="7" key="1">
    <citation type="submission" date="2020-11" db="EMBL/GenBank/DDBJ databases">
        <authorList>
            <consortium name="DOE Joint Genome Institute"/>
            <person name="Ahrendt S."/>
            <person name="Riley R."/>
            <person name="Andreopoulos W."/>
            <person name="Labutti K."/>
            <person name="Pangilinan J."/>
            <person name="Ruiz-Duenas F.J."/>
            <person name="Barrasa J.M."/>
            <person name="Sanchez-Garcia M."/>
            <person name="Camarero S."/>
            <person name="Miyauchi S."/>
            <person name="Serrano A."/>
            <person name="Linde D."/>
            <person name="Babiker R."/>
            <person name="Drula E."/>
            <person name="Ayuso-Fernandez I."/>
            <person name="Pacheco R."/>
            <person name="Padilla G."/>
            <person name="Ferreira P."/>
            <person name="Barriuso J."/>
            <person name="Kellner H."/>
            <person name="Castanera R."/>
            <person name="Alfaro M."/>
            <person name="Ramirez L."/>
            <person name="Pisabarro A.G."/>
            <person name="Kuo A."/>
            <person name="Tritt A."/>
            <person name="Lipzen A."/>
            <person name="He G."/>
            <person name="Yan M."/>
            <person name="Ng V."/>
            <person name="Cullen D."/>
            <person name="Martin F."/>
            <person name="Rosso M.-N."/>
            <person name="Henrissat B."/>
            <person name="Hibbett D."/>
            <person name="Martinez A.T."/>
            <person name="Grigoriev I.V."/>
        </authorList>
    </citation>
    <scope>NUCLEOTIDE SEQUENCE</scope>
    <source>
        <strain evidence="7">MF-IS2</strain>
    </source>
</reference>